<keyword evidence="1" id="KW-0732">Signal</keyword>
<organism evidence="2">
    <name type="scientific">OCS116 cluster bacterium</name>
    <dbReference type="NCBI Taxonomy" id="2030921"/>
    <lineage>
        <taxon>Bacteria</taxon>
        <taxon>Pseudomonadati</taxon>
        <taxon>Pseudomonadota</taxon>
        <taxon>Alphaproteobacteria</taxon>
        <taxon>OCS116 cluster</taxon>
    </lineage>
</organism>
<reference evidence="2" key="2">
    <citation type="journal article" date="2018" name="ISME J.">
        <title>A dynamic microbial community with high functional redundancy inhabits the cold, oxic subseafloor aquifer.</title>
        <authorList>
            <person name="Tully B.J."/>
            <person name="Wheat C.G."/>
            <person name="Glazer B.T."/>
            <person name="Huber J.A."/>
        </authorList>
    </citation>
    <scope>NUCLEOTIDE SEQUENCE</scope>
    <source>
        <strain evidence="2">NORP83</strain>
    </source>
</reference>
<gene>
    <name evidence="2" type="ORF">COB13_02535</name>
</gene>
<protein>
    <submittedName>
        <fullName evidence="2">Invasion-associated locus B family protein</fullName>
    </submittedName>
</protein>
<reference key="1">
    <citation type="submission" date="2017-08" db="EMBL/GenBank/DDBJ databases">
        <title>A dynamic microbial community with high functional redundancy inhabits the cold, oxic subseafloor aquifer.</title>
        <authorList>
            <person name="Tully B.J."/>
            <person name="Wheat C.G."/>
            <person name="Glazer B.T."/>
            <person name="Huber J.A."/>
        </authorList>
    </citation>
    <scope>NUCLEOTIDE SEQUENCE [LARGE SCALE GENOMIC DNA]</scope>
</reference>
<name>A0A2A4Z928_9PROT</name>
<evidence type="ECO:0000313" key="2">
    <source>
        <dbReference type="EMBL" id="PCJ03517.1"/>
    </source>
</evidence>
<sequence>MKVSFMIEIKTYRVFAWLSLCLFIMLWIANPALAATDQNKKFGSWLMHCSEIDVPANATDDSTEAPRQEVCALFQSVAAENRPRFGLTVLISKDDGSATLTAQNGPKPAALIKLLVPLGVLIPTGVGMNVDGENLGLTGFLRCLPNGCTAVATLSDASLARLKTAKSASFTVFLTPEDGLSIPIRLDGLAEGFDALK</sequence>
<dbReference type="InterPro" id="IPR038696">
    <property type="entry name" value="IalB_sf"/>
</dbReference>
<dbReference type="AlphaFoldDB" id="A0A2A4Z928"/>
<feature type="chain" id="PRO_5012065501" evidence="1">
    <location>
        <begin position="35"/>
        <end position="197"/>
    </location>
</feature>
<proteinExistence type="predicted"/>
<evidence type="ECO:0000256" key="1">
    <source>
        <dbReference type="SAM" id="SignalP"/>
    </source>
</evidence>
<accession>A0A2A4Z928</accession>
<dbReference type="Pfam" id="PF06776">
    <property type="entry name" value="IalB"/>
    <property type="match status" value="1"/>
</dbReference>
<dbReference type="EMBL" id="NVUS01000002">
    <property type="protein sequence ID" value="PCJ03517.1"/>
    <property type="molecule type" value="Genomic_DNA"/>
</dbReference>
<dbReference type="InterPro" id="IPR010642">
    <property type="entry name" value="Invasion_prot_B"/>
</dbReference>
<feature type="signal peptide" evidence="1">
    <location>
        <begin position="1"/>
        <end position="34"/>
    </location>
</feature>
<comment type="caution">
    <text evidence="2">The sequence shown here is derived from an EMBL/GenBank/DDBJ whole genome shotgun (WGS) entry which is preliminary data.</text>
</comment>
<dbReference type="Gene3D" id="2.60.40.1880">
    <property type="entry name" value="Invasion associated locus B (IalB) protein"/>
    <property type="match status" value="1"/>
</dbReference>